<proteinExistence type="predicted"/>
<accession>A0A1G9IKB0</accession>
<dbReference type="RefSeq" id="WP_092987995.1">
    <property type="nucleotide sequence ID" value="NZ_FNFY01000034.1"/>
</dbReference>
<dbReference type="SUPFAM" id="SSF56059">
    <property type="entry name" value="Glutathione synthetase ATP-binding domain-like"/>
    <property type="match status" value="1"/>
</dbReference>
<dbReference type="GO" id="GO:0009432">
    <property type="term" value="P:SOS response"/>
    <property type="evidence" value="ECO:0007669"/>
    <property type="project" value="TreeGrafter"/>
</dbReference>
<dbReference type="GO" id="GO:0046872">
    <property type="term" value="F:metal ion binding"/>
    <property type="evidence" value="ECO:0007669"/>
    <property type="project" value="InterPro"/>
</dbReference>
<protein>
    <submittedName>
        <fullName evidence="3">Cyanophycin synthetase</fullName>
    </submittedName>
</protein>
<dbReference type="OrthoDB" id="9803907at2"/>
<dbReference type="EMBL" id="FNFY01000034">
    <property type="protein sequence ID" value="SDL25353.1"/>
    <property type="molecule type" value="Genomic_DNA"/>
</dbReference>
<evidence type="ECO:0000259" key="2">
    <source>
        <dbReference type="PROSITE" id="PS50975"/>
    </source>
</evidence>
<reference evidence="4" key="1">
    <citation type="submission" date="2016-10" db="EMBL/GenBank/DDBJ databases">
        <authorList>
            <person name="Varghese N."/>
            <person name="Submissions S."/>
        </authorList>
    </citation>
    <scope>NUCLEOTIDE SEQUENCE [LARGE SCALE GENOMIC DNA]</scope>
    <source>
        <strain evidence="4">CGMCC 1.8895</strain>
    </source>
</reference>
<evidence type="ECO:0000313" key="3">
    <source>
        <dbReference type="EMBL" id="SDL25353.1"/>
    </source>
</evidence>
<dbReference type="AlphaFoldDB" id="A0A1G9IKB0"/>
<dbReference type="GO" id="GO:0005524">
    <property type="term" value="F:ATP binding"/>
    <property type="evidence" value="ECO:0007669"/>
    <property type="project" value="UniProtKB-UniRule"/>
</dbReference>
<dbReference type="PROSITE" id="PS50975">
    <property type="entry name" value="ATP_GRASP"/>
    <property type="match status" value="1"/>
</dbReference>
<keyword evidence="4" id="KW-1185">Reference proteome</keyword>
<feature type="domain" description="ATP-grasp" evidence="2">
    <location>
        <begin position="93"/>
        <end position="347"/>
    </location>
</feature>
<keyword evidence="1" id="KW-0547">Nucleotide-binding</keyword>
<dbReference type="STRING" id="576118.SAMN05216216_13412"/>
<dbReference type="Proteomes" id="UP000199008">
    <property type="component" value="Unassembled WGS sequence"/>
</dbReference>
<gene>
    <name evidence="3" type="ORF">SAMN05216216_13412</name>
</gene>
<dbReference type="GO" id="GO:0005737">
    <property type="term" value="C:cytoplasm"/>
    <property type="evidence" value="ECO:0007669"/>
    <property type="project" value="TreeGrafter"/>
</dbReference>
<evidence type="ECO:0000313" key="4">
    <source>
        <dbReference type="Proteomes" id="UP000199008"/>
    </source>
</evidence>
<dbReference type="InterPro" id="IPR011761">
    <property type="entry name" value="ATP-grasp"/>
</dbReference>
<dbReference type="GO" id="GO:0004363">
    <property type="term" value="F:glutathione synthase activity"/>
    <property type="evidence" value="ECO:0007669"/>
    <property type="project" value="InterPro"/>
</dbReference>
<dbReference type="PANTHER" id="PTHR21621">
    <property type="entry name" value="RIBOSOMAL PROTEIN S6 MODIFICATION PROTEIN"/>
    <property type="match status" value="1"/>
</dbReference>
<evidence type="ECO:0000256" key="1">
    <source>
        <dbReference type="PROSITE-ProRule" id="PRU00409"/>
    </source>
</evidence>
<keyword evidence="1" id="KW-0067">ATP-binding</keyword>
<organism evidence="3 4">
    <name type="scientific">Lacicoccus qingdaonensis</name>
    <dbReference type="NCBI Taxonomy" id="576118"/>
    <lineage>
        <taxon>Bacteria</taxon>
        <taxon>Bacillati</taxon>
        <taxon>Bacillota</taxon>
        <taxon>Bacilli</taxon>
        <taxon>Bacillales</taxon>
        <taxon>Salinicoccaceae</taxon>
        <taxon>Lacicoccus</taxon>
    </lineage>
</organism>
<name>A0A1G9IKB0_9BACL</name>
<sequence>MNDNDLKYLLNNNPYSEKNYYPMNVTSATAAFHTEFLKRSHFKYKIRNTKRKYLKIIDVLRSDGSLIGSIKNPIYPTNAYIGRQITIDKLMTEQYCRRFGIKTPESESYDVADLEIAKKNAFNHSDKSVVIKPLDSSFGRGVRVNVTKNRFDYNWGKASEALKKNKRKILVQDYIEGFECRVTVVEGEFASAVVRIPPYIQGDGSSSISDLIEAKNMDRNKCGFLKRMPIERNERINEYLKSSNRSFKTIPDKDELVLLNSVSNIAHGGETMDITDFVSNSVKELALNTTAAIPGLYTAGLDIMIKSFDDEFPVLLEVNTYPVLSIPTIPTYGNGTDVTKIYFESMISLDQYLNEPKNPYEIPDYDEYLKKYMKFFHRRKQLITQYGQNLEDIYGI</sequence>
<dbReference type="Pfam" id="PF02655">
    <property type="entry name" value="ATP-grasp_3"/>
    <property type="match status" value="1"/>
</dbReference>
<dbReference type="PANTHER" id="PTHR21621:SF0">
    <property type="entry name" value="BETA-CITRYLGLUTAMATE SYNTHASE B-RELATED"/>
    <property type="match status" value="1"/>
</dbReference>
<dbReference type="GO" id="GO:0018169">
    <property type="term" value="F:ribosomal S6-glutamic acid ligase activity"/>
    <property type="evidence" value="ECO:0007669"/>
    <property type="project" value="TreeGrafter"/>
</dbReference>
<dbReference type="InterPro" id="IPR003806">
    <property type="entry name" value="ATP-grasp_PylC-type"/>
</dbReference>
<dbReference type="Gene3D" id="3.30.470.20">
    <property type="entry name" value="ATP-grasp fold, B domain"/>
    <property type="match status" value="2"/>
</dbReference>